<feature type="domain" description="TrwC relaxase" evidence="1">
    <location>
        <begin position="11"/>
        <end position="289"/>
    </location>
</feature>
<protein>
    <recommendedName>
        <fullName evidence="1">TrwC relaxase domain-containing protein</fullName>
    </recommendedName>
</protein>
<dbReference type="STRING" id="361041.VW35_16470"/>
<keyword evidence="3" id="KW-1185">Reference proteome</keyword>
<dbReference type="EMBL" id="LAJG01000036">
    <property type="protein sequence ID" value="KKB76904.1"/>
    <property type="molecule type" value="Genomic_DNA"/>
</dbReference>
<sequence length="983" mass="107935">MFTPEFMPSIEYYLRGDQRRPEDYYTSSDANALWWHPNAVSSELFGSVHGASVDANVFRRLCRGDLTDGRTVARGNGFRRLGMDFHFAPPKSVSIVALLSNDHVRSIILAAHDEAVREALQFIFDQGLLKCRRGHSGAKKETPEFWVAAVFRELTSRANDPQLHSHAVIPNIALRKDGSVGALDNKEVLDLQLLMGAFYNTALASRLRAAGLDLVRRKRGFEIAGVPLTVIDAFSKRRKAIENAGKKEGVDVSRDRSAADRLSLATRPKKDKERSASHMLASWREDLHALGFDINDISLHDVAGAQPERTIADLARTALDETFEKSAVLKRSDMLAAIAESLQCSASPQELRAVLSDHLDDLVVRVGDEYDTVNKASYSTRQNVELEKELIKLAVASRGTWSTVDPELVERAIKARPSLSDEQKSAIWHGLTADGISIVEGSAGAGKSFAWGTVTSVAQEAGRTVYALAPSWAATKVIAKDTNTPNSHALAVQGFLLAIEAGRIVLSSNDIVLLDEAGMVPTRDLYRVARACSVSKSKLILSGDTRQLQPVAWGSPLRLLSRVLSSSKMREVRRQSTGWQRDASMLFAKGNASAALQAYDDRGHIFWCADGSTAIAKLADRFVADRLWDGVLSTDPAPTALAIAGWNTDVLELNAQIRVRLQEAGLLSKAQFSVPVAVTDREGKKLSTITMLLADGDRVAFTERVDHPSRRITNADSATVLKVDSESITLRFDDGQVLAANFRELVGRRVEGQPGLPCMKHIFAVTAHFSQGLTVDRAYVLGTKPMTREGIYVAMTRHRHSVQLYVDTSRTPKSRRTNRKVRAPDGSAALSQKRAYFAECDIAALKLNASDFAPDPMSWAFDTMEQERRPDAVGLTARMNARMRWQLRESAHPEPVGPRGGIPNALYQRLVGKFIEASVVRTASSKLLSWIGWLRDNLSSFVVARRPATLSQPNSEMITSYGVLDPIAGQRLTLDELDVGPTG</sequence>
<dbReference type="InterPro" id="IPR014862">
    <property type="entry name" value="TrwC"/>
</dbReference>
<evidence type="ECO:0000259" key="1">
    <source>
        <dbReference type="Pfam" id="PF08751"/>
    </source>
</evidence>
<dbReference type="Gene3D" id="3.40.50.300">
    <property type="entry name" value="P-loop containing nucleotide triphosphate hydrolases"/>
    <property type="match status" value="2"/>
</dbReference>
<dbReference type="InterPro" id="IPR014059">
    <property type="entry name" value="TraI/TrwC_relax"/>
</dbReference>
<dbReference type="SUPFAM" id="SSF55464">
    <property type="entry name" value="Origin of replication-binding domain, RBD-like"/>
    <property type="match status" value="1"/>
</dbReference>
<proteinExistence type="predicted"/>
<evidence type="ECO:0000313" key="3">
    <source>
        <dbReference type="Proteomes" id="UP000033514"/>
    </source>
</evidence>
<dbReference type="AlphaFoldDB" id="A0A0F5L3W3"/>
<dbReference type="OrthoDB" id="1826980at2"/>
<comment type="caution">
    <text evidence="2">The sequence shown here is derived from an EMBL/GenBank/DDBJ whole genome shotgun (WGS) entry which is preliminary data.</text>
</comment>
<gene>
    <name evidence="2" type="ORF">VW35_16470</name>
</gene>
<dbReference type="Pfam" id="PF13604">
    <property type="entry name" value="AAA_30"/>
    <property type="match status" value="1"/>
</dbReference>
<dbReference type="NCBIfam" id="NF041492">
    <property type="entry name" value="MobF"/>
    <property type="match status" value="1"/>
</dbReference>
<dbReference type="InterPro" id="IPR027417">
    <property type="entry name" value="P-loop_NTPase"/>
</dbReference>
<dbReference type="RefSeq" id="WP_046144194.1">
    <property type="nucleotide sequence ID" value="NZ_LAJG01000036.1"/>
</dbReference>
<evidence type="ECO:0000313" key="2">
    <source>
        <dbReference type="EMBL" id="KKB76904.1"/>
    </source>
</evidence>
<dbReference type="PATRIC" id="fig|361041.3.peg.2693"/>
<dbReference type="Proteomes" id="UP000033514">
    <property type="component" value="Unassembled WGS sequence"/>
</dbReference>
<name>A0A0F5L3W3_9HYPH</name>
<dbReference type="Pfam" id="PF08751">
    <property type="entry name" value="TrwC"/>
    <property type="match status" value="1"/>
</dbReference>
<accession>A0A0F5L3W3</accession>
<organism evidence="2 3">
    <name type="scientific">Devosia soli</name>
    <dbReference type="NCBI Taxonomy" id="361041"/>
    <lineage>
        <taxon>Bacteria</taxon>
        <taxon>Pseudomonadati</taxon>
        <taxon>Pseudomonadota</taxon>
        <taxon>Alphaproteobacteria</taxon>
        <taxon>Hyphomicrobiales</taxon>
        <taxon>Devosiaceae</taxon>
        <taxon>Devosia</taxon>
    </lineage>
</organism>
<dbReference type="SUPFAM" id="SSF52540">
    <property type="entry name" value="P-loop containing nucleoside triphosphate hydrolases"/>
    <property type="match status" value="2"/>
</dbReference>
<dbReference type="NCBIfam" id="TIGR02686">
    <property type="entry name" value="relax_trwC"/>
    <property type="match status" value="1"/>
</dbReference>
<reference evidence="2 3" key="1">
    <citation type="submission" date="2015-03" db="EMBL/GenBank/DDBJ databases">
        <authorList>
            <person name="Hassan Y.I."/>
            <person name="Lepp D."/>
            <person name="Zhou T."/>
        </authorList>
    </citation>
    <scope>NUCLEOTIDE SEQUENCE [LARGE SCALE GENOMIC DNA]</scope>
    <source>
        <strain evidence="2 3">GH2-10</strain>
    </source>
</reference>
<dbReference type="CDD" id="cd18809">
    <property type="entry name" value="SF1_C_RecD"/>
    <property type="match status" value="1"/>
</dbReference>